<reference evidence="1 2" key="2">
    <citation type="submission" date="2018-07" db="EMBL/GenBank/DDBJ databases">
        <title>Pontibacter sp. 2b14 genomic sequence and assembly.</title>
        <authorList>
            <person name="Du Z.-J."/>
        </authorList>
    </citation>
    <scope>NUCLEOTIDE SEQUENCE [LARGE SCALE GENOMIC DNA]</scope>
    <source>
        <strain evidence="1 2">2b14</strain>
    </source>
</reference>
<reference evidence="1 2" key="1">
    <citation type="submission" date="2018-06" db="EMBL/GenBank/DDBJ databases">
        <authorList>
            <person name="Liu Z.-W."/>
        </authorList>
    </citation>
    <scope>NUCLEOTIDE SEQUENCE [LARGE SCALE GENOMIC DNA]</scope>
    <source>
        <strain evidence="1 2">2b14</strain>
    </source>
</reference>
<evidence type="ECO:0008006" key="3">
    <source>
        <dbReference type="Google" id="ProtNLM"/>
    </source>
</evidence>
<dbReference type="OrthoDB" id="882485at2"/>
<organism evidence="1 2">
    <name type="scientific">Pontibacter arcticus</name>
    <dbReference type="NCBI Taxonomy" id="2080288"/>
    <lineage>
        <taxon>Bacteria</taxon>
        <taxon>Pseudomonadati</taxon>
        <taxon>Bacteroidota</taxon>
        <taxon>Cytophagia</taxon>
        <taxon>Cytophagales</taxon>
        <taxon>Hymenobacteraceae</taxon>
        <taxon>Pontibacter</taxon>
    </lineage>
</organism>
<proteinExistence type="predicted"/>
<dbReference type="AlphaFoldDB" id="A0A364RJD1"/>
<evidence type="ECO:0000313" key="2">
    <source>
        <dbReference type="Proteomes" id="UP000251692"/>
    </source>
</evidence>
<sequence length="136" mass="15554">MIHRLTNSFGKVYMTIYVDREEKWLRYIREGYQSENNIKTGMAALTDTIRQTGLECVLGDLSLVVGPISYSQWTAIEWAPQASKAGLKHMALVVAPEAIAGVGLENFKNSQTHVETKVFFELEEAKRWLRQFCKVR</sequence>
<keyword evidence="2" id="KW-1185">Reference proteome</keyword>
<comment type="caution">
    <text evidence="1">The sequence shown here is derived from an EMBL/GenBank/DDBJ whole genome shotgun (WGS) entry which is preliminary data.</text>
</comment>
<dbReference type="EMBL" id="QMDV01000001">
    <property type="protein sequence ID" value="RAU84336.1"/>
    <property type="molecule type" value="Genomic_DNA"/>
</dbReference>
<evidence type="ECO:0000313" key="1">
    <source>
        <dbReference type="EMBL" id="RAU84336.1"/>
    </source>
</evidence>
<gene>
    <name evidence="1" type="ORF">DP923_04675</name>
</gene>
<dbReference type="Proteomes" id="UP000251692">
    <property type="component" value="Unassembled WGS sequence"/>
</dbReference>
<accession>A0A364RJD1</accession>
<name>A0A364RJD1_9BACT</name>
<dbReference type="RefSeq" id="WP_112304616.1">
    <property type="nucleotide sequence ID" value="NZ_QMDV01000001.1"/>
</dbReference>
<protein>
    <recommendedName>
        <fullName evidence="3">SpoIIAA-like</fullName>
    </recommendedName>
</protein>